<sequence>MGIADVLQKNSQLKFTAKARRVGVIDIGSNSVRLVIYDVVGRAIQARFNEKVLAGLGRGLTESGYLNPQGVEAALSVLARFKTLMQVQGVDEELPFATAAVREAVDGPAFCAQVRNEIGLNIRVMSGIDEARLAATGVIAQQPIADGVSGDLGGSSLELSVINDGYYTGGTTYPLGPLALLPPEWLREMEHETPDPVNFVTLSKKLRKRIDTELEGAVELSSSRDTLYMVGGAWRAIARMHMELNDYPLIILQSYEIDADQLLDLTEKLQAPDKKLLAMMHNVSSKRAKTLPAAAAVLNGVLRAGKFSKVVTSSYGVREGLVFEQMDKGLQRQDPLLSGMQAMIAETPSNWDFGAALGLWLKQAARHMLPERLSEAACLAADVGSRMHPDYRADMAFEQMITAPLSGWTHEERAAVALAIACRYQRNFQHTLSATLLDGDMSGKARGLGALMRLGAHFSGRSADLLKYSRLEIRDGSINLDVDEKMKNLMSEMVRKRLGQAAVIMGMEPRLSFSGVAAEL</sequence>
<dbReference type="InterPro" id="IPR050273">
    <property type="entry name" value="GppA/Ppx_hydrolase"/>
</dbReference>
<dbReference type="eggNOG" id="COG0248">
    <property type="taxonomic scope" value="Bacteria"/>
</dbReference>
<organism evidence="3 4">
    <name type="scientific">Hirschia baltica (strain ATCC 49814 / DSM 5838 / IFAM 1418)</name>
    <dbReference type="NCBI Taxonomy" id="582402"/>
    <lineage>
        <taxon>Bacteria</taxon>
        <taxon>Pseudomonadati</taxon>
        <taxon>Pseudomonadota</taxon>
        <taxon>Alphaproteobacteria</taxon>
        <taxon>Hyphomonadales</taxon>
        <taxon>Hyphomonadaceae</taxon>
        <taxon>Hirschia</taxon>
    </lineage>
</organism>
<gene>
    <name evidence="3" type="ordered locus">Hbal_1912</name>
</gene>
<dbReference type="Pfam" id="PF21697">
    <property type="entry name" value="Ppx_C"/>
    <property type="match status" value="1"/>
</dbReference>
<dbReference type="GO" id="GO:0016462">
    <property type="term" value="F:pyrophosphatase activity"/>
    <property type="evidence" value="ECO:0007669"/>
    <property type="project" value="TreeGrafter"/>
</dbReference>
<dbReference type="EMBL" id="CP001678">
    <property type="protein sequence ID" value="ACT59597.1"/>
    <property type="molecule type" value="Genomic_DNA"/>
</dbReference>
<accession>C6XKN0</accession>
<keyword evidence="4" id="KW-1185">Reference proteome</keyword>
<dbReference type="CDD" id="cd24052">
    <property type="entry name" value="ASKHA_NBD_HpPPX-GppA-like"/>
    <property type="match status" value="1"/>
</dbReference>
<dbReference type="KEGG" id="hba:Hbal_1912"/>
<dbReference type="InterPro" id="IPR003695">
    <property type="entry name" value="Ppx_GppA_N"/>
</dbReference>
<protein>
    <submittedName>
        <fullName evidence="3">Ppx/GppA phosphatase</fullName>
    </submittedName>
</protein>
<evidence type="ECO:0000259" key="2">
    <source>
        <dbReference type="Pfam" id="PF21697"/>
    </source>
</evidence>
<dbReference type="Proteomes" id="UP000002745">
    <property type="component" value="Chromosome"/>
</dbReference>
<dbReference type="AlphaFoldDB" id="C6XKN0"/>
<dbReference type="SUPFAM" id="SSF53067">
    <property type="entry name" value="Actin-like ATPase domain"/>
    <property type="match status" value="2"/>
</dbReference>
<reference evidence="4" key="1">
    <citation type="journal article" date="2011" name="J. Bacteriol.">
        <title>Genome sequences of eight morphologically diverse alphaproteobacteria.</title>
        <authorList>
            <consortium name="US DOE Joint Genome Institute"/>
            <person name="Brown P.J."/>
            <person name="Kysela D.T."/>
            <person name="Buechlein A."/>
            <person name="Hemmerich C."/>
            <person name="Brun Y.V."/>
        </authorList>
    </citation>
    <scope>NUCLEOTIDE SEQUENCE [LARGE SCALE GENOMIC DNA]</scope>
    <source>
        <strain evidence="4">ATCC 49814 / DSM 5838 / IFAM 1418</strain>
    </source>
</reference>
<dbReference type="SUPFAM" id="SSF109604">
    <property type="entry name" value="HD-domain/PDEase-like"/>
    <property type="match status" value="1"/>
</dbReference>
<dbReference type="STRING" id="582402.Hbal_1912"/>
<dbReference type="RefSeq" id="WP_015827747.1">
    <property type="nucleotide sequence ID" value="NC_012982.1"/>
</dbReference>
<evidence type="ECO:0000259" key="1">
    <source>
        <dbReference type="Pfam" id="PF02541"/>
    </source>
</evidence>
<dbReference type="PANTHER" id="PTHR30005">
    <property type="entry name" value="EXOPOLYPHOSPHATASE"/>
    <property type="match status" value="1"/>
</dbReference>
<evidence type="ECO:0000313" key="3">
    <source>
        <dbReference type="EMBL" id="ACT59597.1"/>
    </source>
</evidence>
<name>C6XKN0_HIRBI</name>
<dbReference type="Gene3D" id="1.10.3210.10">
    <property type="entry name" value="Hypothetical protein af1432"/>
    <property type="match status" value="1"/>
</dbReference>
<dbReference type="HOGENOM" id="CLU_025908_4_2_5"/>
<feature type="domain" description="Exopolyphosphatase C-terminal" evidence="2">
    <location>
        <begin position="372"/>
        <end position="507"/>
    </location>
</feature>
<dbReference type="OrthoDB" id="3698573at2"/>
<evidence type="ECO:0000313" key="4">
    <source>
        <dbReference type="Proteomes" id="UP000002745"/>
    </source>
</evidence>
<dbReference type="InterPro" id="IPR043129">
    <property type="entry name" value="ATPase_NBD"/>
</dbReference>
<dbReference type="InterPro" id="IPR048951">
    <property type="entry name" value="Ppx_C"/>
</dbReference>
<proteinExistence type="predicted"/>
<dbReference type="PANTHER" id="PTHR30005:SF0">
    <property type="entry name" value="RETROGRADE REGULATION PROTEIN 2"/>
    <property type="match status" value="1"/>
</dbReference>
<dbReference type="Gene3D" id="3.30.420.40">
    <property type="match status" value="1"/>
</dbReference>
<feature type="domain" description="Ppx/GppA phosphatase N-terminal" evidence="1">
    <location>
        <begin position="35"/>
        <end position="328"/>
    </location>
</feature>
<dbReference type="Pfam" id="PF02541">
    <property type="entry name" value="Ppx-GppA"/>
    <property type="match status" value="1"/>
</dbReference>
<dbReference type="Gene3D" id="3.30.420.150">
    <property type="entry name" value="Exopolyphosphatase. Domain 2"/>
    <property type="match status" value="1"/>
</dbReference>